<dbReference type="Proteomes" id="UP000321298">
    <property type="component" value="Chromosome"/>
</dbReference>
<keyword evidence="3" id="KW-1185">Reference proteome</keyword>
<evidence type="ECO:0000313" key="3">
    <source>
        <dbReference type="Proteomes" id="UP000321298"/>
    </source>
</evidence>
<name>A0AAP9JB75_LEULA</name>
<accession>A0AAP9JB75</accession>
<protein>
    <submittedName>
        <fullName evidence="2">Phage tail family protein</fullName>
    </submittedName>
</protein>
<evidence type="ECO:0000313" key="2">
    <source>
        <dbReference type="EMBL" id="QEA44844.1"/>
    </source>
</evidence>
<gene>
    <name evidence="2" type="ORF">FGL83_05570</name>
</gene>
<organism evidence="2 3">
    <name type="scientific">Leuconostoc lactis</name>
    <dbReference type="NCBI Taxonomy" id="1246"/>
    <lineage>
        <taxon>Bacteria</taxon>
        <taxon>Bacillati</taxon>
        <taxon>Bacillota</taxon>
        <taxon>Bacilli</taxon>
        <taxon>Lactobacillales</taxon>
        <taxon>Lactobacillaceae</taxon>
        <taxon>Leuconostoc</taxon>
    </lineage>
</organism>
<evidence type="ECO:0000259" key="1">
    <source>
        <dbReference type="Pfam" id="PF05709"/>
    </source>
</evidence>
<feature type="domain" description="Siphovirus-type tail component RIFT-related" evidence="1">
    <location>
        <begin position="32"/>
        <end position="117"/>
    </location>
</feature>
<reference evidence="2 3" key="1">
    <citation type="submission" date="2019-06" db="EMBL/GenBank/DDBJ databases">
        <title>Genome analyses of bacteria isolated from kimchi.</title>
        <authorList>
            <person name="Lee S."/>
            <person name="Ahn S."/>
            <person name="Roh S."/>
        </authorList>
    </citation>
    <scope>NUCLEOTIDE SEQUENCE [LARGE SCALE GENOMIC DNA]</scope>
    <source>
        <strain evidence="2 3">CBA3625</strain>
    </source>
</reference>
<dbReference type="EMBL" id="CP042387">
    <property type="protein sequence ID" value="QEA44844.1"/>
    <property type="molecule type" value="Genomic_DNA"/>
</dbReference>
<dbReference type="Pfam" id="PF05709">
    <property type="entry name" value="Sipho_tail"/>
    <property type="match status" value="1"/>
</dbReference>
<proteinExistence type="predicted"/>
<dbReference type="AlphaFoldDB" id="A0AAP9JB75"/>
<sequence>MEATFLLKLQGQDEFNITDRLPNVEYLGGDSTPAFNNVYQDNTTRDGSRLTSVNFSKLLYTANFLLRSQDYYDQKLLRHEIYQLFGDRKLVRFRTDTDLQKVMYGRPTSFEIKFIADGYDDSLFAIQFEIPSGYKYSLNRSDSVTVDDISFGMNFHLDEKPVYTQTTNSFRIFNPSDIAVDPYYQRHDLMLLIKFAGSSYQITNTTNGSSYKYNNASNGADNIVLNGLSTILNGQPASQNTDFGFIKLEKGWNDIMVSGATSHTTTFCFPFIYID</sequence>
<dbReference type="Gene3D" id="2.40.30.200">
    <property type="match status" value="1"/>
</dbReference>
<dbReference type="InterPro" id="IPR008841">
    <property type="entry name" value="Siphovirus-type_tail_N"/>
</dbReference>